<evidence type="ECO:0000313" key="2">
    <source>
        <dbReference type="Proteomes" id="UP000597444"/>
    </source>
</evidence>
<dbReference type="Gene3D" id="3.40.190.10">
    <property type="entry name" value="Periplasmic binding protein-like II"/>
    <property type="match status" value="2"/>
</dbReference>
<protein>
    <recommendedName>
        <fullName evidence="3">Phosphate ABC transporter substrate-binding protein</fullName>
    </recommendedName>
</protein>
<dbReference type="Pfam" id="PF12974">
    <property type="entry name" value="Phosphonate-bd"/>
    <property type="match status" value="1"/>
</dbReference>
<dbReference type="PANTHER" id="PTHR35841:SF1">
    <property type="entry name" value="PHOSPHONATES-BINDING PERIPLASMIC PROTEIN"/>
    <property type="match status" value="1"/>
</dbReference>
<dbReference type="EMBL" id="BNJK01000001">
    <property type="protein sequence ID" value="GHO92726.1"/>
    <property type="molecule type" value="Genomic_DNA"/>
</dbReference>
<evidence type="ECO:0008006" key="3">
    <source>
        <dbReference type="Google" id="ProtNLM"/>
    </source>
</evidence>
<accession>A0A8J3IE95</accession>
<keyword evidence="2" id="KW-1185">Reference proteome</keyword>
<dbReference type="Proteomes" id="UP000597444">
    <property type="component" value="Unassembled WGS sequence"/>
</dbReference>
<reference evidence="1" key="1">
    <citation type="submission" date="2020-10" db="EMBL/GenBank/DDBJ databases">
        <title>Taxonomic study of unclassified bacteria belonging to the class Ktedonobacteria.</title>
        <authorList>
            <person name="Yabe S."/>
            <person name="Wang C.M."/>
            <person name="Zheng Y."/>
            <person name="Sakai Y."/>
            <person name="Cavaletti L."/>
            <person name="Monciardini P."/>
            <person name="Donadio S."/>
        </authorList>
    </citation>
    <scope>NUCLEOTIDE SEQUENCE</scope>
    <source>
        <strain evidence="1">ID150040</strain>
    </source>
</reference>
<dbReference type="PANTHER" id="PTHR35841">
    <property type="entry name" value="PHOSPHONATES-BINDING PERIPLASMIC PROTEIN"/>
    <property type="match status" value="1"/>
</dbReference>
<dbReference type="RefSeq" id="WP_220203546.1">
    <property type="nucleotide sequence ID" value="NZ_BNJK01000001.1"/>
</dbReference>
<gene>
    <name evidence="1" type="ORF">KSF_027740</name>
</gene>
<evidence type="ECO:0000313" key="1">
    <source>
        <dbReference type="EMBL" id="GHO92726.1"/>
    </source>
</evidence>
<dbReference type="AlphaFoldDB" id="A0A8J3IE95"/>
<proteinExistence type="predicted"/>
<name>A0A8J3IE95_9CHLR</name>
<sequence>MQQQPVETLRFANFLSPILHSTYEQIAHYAGQTLGLPATLHTGQSLDEFANGQADAGFLCGLLYVRMRQWANCPVELLAAPVLLGDRYQDRPIYFSDVIVRRDSSYTSFDDLQGCTWTYNEAASHSGCNLVCYSLLERHKSPRYFGRRVKSGSHLNSLQLVSDGQADATAIDSHVLDVVLQQNPALATQLRVVAMLGPSAMPPVVVAKRLDAGLKDRLRTALAEMHHDPSAIQDLQQGLIRRLAPVADEHYNDIRHMLATVQAVTFPFV</sequence>
<comment type="caution">
    <text evidence="1">The sequence shown here is derived from an EMBL/GenBank/DDBJ whole genome shotgun (WGS) entry which is preliminary data.</text>
</comment>
<organism evidence="1 2">
    <name type="scientific">Reticulibacter mediterranei</name>
    <dbReference type="NCBI Taxonomy" id="2778369"/>
    <lineage>
        <taxon>Bacteria</taxon>
        <taxon>Bacillati</taxon>
        <taxon>Chloroflexota</taxon>
        <taxon>Ktedonobacteria</taxon>
        <taxon>Ktedonobacterales</taxon>
        <taxon>Reticulibacteraceae</taxon>
        <taxon>Reticulibacter</taxon>
    </lineage>
</organism>
<dbReference type="SUPFAM" id="SSF53850">
    <property type="entry name" value="Periplasmic binding protein-like II"/>
    <property type="match status" value="1"/>
</dbReference>